<name>A0A448YLP1_BRENA</name>
<dbReference type="OrthoDB" id="42889at2759"/>
<dbReference type="PROSITE" id="PS50280">
    <property type="entry name" value="SET"/>
    <property type="match status" value="1"/>
</dbReference>
<dbReference type="InterPro" id="IPR050600">
    <property type="entry name" value="SETD3_SETD6_MTase"/>
</dbReference>
<dbReference type="AlphaFoldDB" id="A0A448YLP1"/>
<keyword evidence="3" id="KW-1185">Reference proteome</keyword>
<dbReference type="GO" id="GO:0005634">
    <property type="term" value="C:nucleus"/>
    <property type="evidence" value="ECO:0007669"/>
    <property type="project" value="TreeGrafter"/>
</dbReference>
<dbReference type="InterPro" id="IPR001214">
    <property type="entry name" value="SET_dom"/>
</dbReference>
<dbReference type="GO" id="GO:0016279">
    <property type="term" value="F:protein-lysine N-methyltransferase activity"/>
    <property type="evidence" value="ECO:0007669"/>
    <property type="project" value="TreeGrafter"/>
</dbReference>
<dbReference type="FunCoup" id="A0A448YLP1">
    <property type="interactions" value="291"/>
</dbReference>
<dbReference type="EMBL" id="CAACVR010000013">
    <property type="protein sequence ID" value="VEU21865.1"/>
    <property type="molecule type" value="Genomic_DNA"/>
</dbReference>
<evidence type="ECO:0000259" key="1">
    <source>
        <dbReference type="PROSITE" id="PS50280"/>
    </source>
</evidence>
<dbReference type="Gene3D" id="3.90.1410.10">
    <property type="entry name" value="set domain protein methyltransferase, domain 1"/>
    <property type="match status" value="1"/>
</dbReference>
<reference evidence="2 3" key="1">
    <citation type="submission" date="2018-12" db="EMBL/GenBank/DDBJ databases">
        <authorList>
            <person name="Tiukova I."/>
            <person name="Dainat J."/>
        </authorList>
    </citation>
    <scope>NUCLEOTIDE SEQUENCE [LARGE SCALE GENOMIC DNA]</scope>
</reference>
<organism evidence="2 3">
    <name type="scientific">Brettanomyces naardenensis</name>
    <name type="common">Yeast</name>
    <dbReference type="NCBI Taxonomy" id="13370"/>
    <lineage>
        <taxon>Eukaryota</taxon>
        <taxon>Fungi</taxon>
        <taxon>Dikarya</taxon>
        <taxon>Ascomycota</taxon>
        <taxon>Saccharomycotina</taxon>
        <taxon>Pichiomycetes</taxon>
        <taxon>Pichiales</taxon>
        <taxon>Pichiaceae</taxon>
        <taxon>Brettanomyces</taxon>
    </lineage>
</organism>
<dbReference type="STRING" id="13370.A0A448YLP1"/>
<sequence length="577" mass="66505">MEKLQELLEWAVQNGTYIDKRISFQEIEGRGISAVINSDIDSGENLIKVPKDIFLTPDIAESYFKSNWKAEHDRNEQLQLLLARLKFEKEDTIVDGVNISQKMAKYVDFLPSDGRSTGLPYFWTEEEKDLLRGTDAEVYLKTFMNAIVDEWYSAVSGLEGVALTDDIERFYTDYKRGDYNKGMAIFLEQKIDDWTSFPAYLWAHCILASRAFPCALIDPSTTTKLHKAFLIPVLDLLNHKEQTTVSWKYQDSKFVSFNTTEDPQNLKKGHELFNSYGDKPNDQLLLGYGFIIPDNELDTTTLTLKVDKDTVDGARQFGVKLPSDASELGINFVLKTNDALPEELVDFFAYLVRLKSEDGIYTTRMKLEGLANLRSILDTKVNVFRNFKFITSNRTSPDVVKLVRVYRTSHKVMFQSALDEALKLEKHLLKKYKPLSFKKVLKLDKTFFNSLLLTFGVMNYDDLVRKKLLDQAVLLWIVRNANKEHYSDEDPSMFPAFIYDTFIDVKKNVPVTAEDVVEFREIYKSLFPALSERIPEVYGVGDWSPRNFIVAGTVSDRLTFKRPANSEVYFLKREQSY</sequence>
<feature type="domain" description="SET" evidence="1">
    <location>
        <begin position="20"/>
        <end position="277"/>
    </location>
</feature>
<evidence type="ECO:0000313" key="3">
    <source>
        <dbReference type="Proteomes" id="UP000290900"/>
    </source>
</evidence>
<evidence type="ECO:0000313" key="2">
    <source>
        <dbReference type="EMBL" id="VEU21865.1"/>
    </source>
</evidence>
<proteinExistence type="predicted"/>
<dbReference type="SUPFAM" id="SSF82199">
    <property type="entry name" value="SET domain"/>
    <property type="match status" value="1"/>
</dbReference>
<gene>
    <name evidence="2" type="ORF">BRENAR_LOCUS2597</name>
</gene>
<accession>A0A448YLP1</accession>
<dbReference type="PANTHER" id="PTHR13271:SF147">
    <property type="entry name" value="PROTEIN-LYSINE N-METHYLTRANSFERASE EFM1-RELATED"/>
    <property type="match status" value="1"/>
</dbReference>
<dbReference type="InParanoid" id="A0A448YLP1"/>
<dbReference type="Proteomes" id="UP000290900">
    <property type="component" value="Unassembled WGS sequence"/>
</dbReference>
<protein>
    <submittedName>
        <fullName evidence="2">DEKNAAC102826</fullName>
    </submittedName>
</protein>
<dbReference type="InterPro" id="IPR046341">
    <property type="entry name" value="SET_dom_sf"/>
</dbReference>
<dbReference type="PANTHER" id="PTHR13271">
    <property type="entry name" value="UNCHARACTERIZED PUTATIVE METHYLTRANSFERASE"/>
    <property type="match status" value="1"/>
</dbReference>